<comment type="caution">
    <text evidence="3">The sequence shown here is derived from an EMBL/GenBank/DDBJ whole genome shotgun (WGS) entry which is preliminary data.</text>
</comment>
<dbReference type="EMBL" id="MTSE01000002">
    <property type="protein sequence ID" value="OUJ75472.1"/>
    <property type="molecule type" value="Genomic_DNA"/>
</dbReference>
<dbReference type="PANTHER" id="PTHR30189:SF1">
    <property type="entry name" value="LPS-ASSEMBLY PROTEIN LPTD"/>
    <property type="match status" value="1"/>
</dbReference>
<evidence type="ECO:0000259" key="2">
    <source>
        <dbReference type="Pfam" id="PF19838"/>
    </source>
</evidence>
<accession>A0A243WIT4</accession>
<feature type="region of interest" description="Disordered" evidence="1">
    <location>
        <begin position="43"/>
        <end position="68"/>
    </location>
</feature>
<dbReference type="PANTHER" id="PTHR30189">
    <property type="entry name" value="LPS-ASSEMBLY PROTEIN"/>
    <property type="match status" value="1"/>
</dbReference>
<evidence type="ECO:0000256" key="1">
    <source>
        <dbReference type="SAM" id="MobiDB-lite"/>
    </source>
</evidence>
<keyword evidence="4" id="KW-1185">Reference proteome</keyword>
<dbReference type="AlphaFoldDB" id="A0A243WIT4"/>
<dbReference type="Pfam" id="PF19838">
    <property type="entry name" value="LptD_2"/>
    <property type="match status" value="1"/>
</dbReference>
<proteinExistence type="predicted"/>
<dbReference type="InterPro" id="IPR050218">
    <property type="entry name" value="LptD"/>
</dbReference>
<evidence type="ECO:0000313" key="3">
    <source>
        <dbReference type="EMBL" id="OUJ75472.1"/>
    </source>
</evidence>
<dbReference type="GO" id="GO:1990351">
    <property type="term" value="C:transporter complex"/>
    <property type="evidence" value="ECO:0007669"/>
    <property type="project" value="TreeGrafter"/>
</dbReference>
<dbReference type="GO" id="GO:0009279">
    <property type="term" value="C:cell outer membrane"/>
    <property type="evidence" value="ECO:0007669"/>
    <property type="project" value="TreeGrafter"/>
</dbReference>
<sequence length="961" mass="106785">MALSALFSLSTFRYLPHALRLATLLPVLLVWLGLPFAAHGQQRPQKAKVPTTVPRLGPDGRAGIPLPNNDTTRVRTVVVADTARTADSLRVTPRKGALETTVKYVAKDSIRFEVQSKKAYLYNKADVNYGKMELKADMITVDYGTNVVKAEGVADSTGKVKGKPVFNNEGGIYSAGVINYNFKTKKGKIAEAVTNEGEGYIHAETIKKNALNEMYGRNGRYTTCNLEHPHFYINATKMKVIPGEKVVTGPFNLVIGDIPTPLGFLFGYFPMTSSHSRASGIIIPTFGSTTDRGFFLRNGGYYWAANDYIGVRLTGDIYSGNAQSFGGFGLTGEMQYIKRYAYNGRLSLQYSQRPPNQILSSTTASTDAEYRKPRSPKTIWINWSHSPVQKPGGGRFSASVQAGSNDYNTQNAFDARRYLTPAFSSTVSYQKQIRNSPINYAINMSQSQNTTTGSMTFVLPDITVGVARQYPYEWLGITPRGRFYEQFSIAYTGNAKNNISNYEAPRSLNSLPLIGGTTTGRYIPFDLSNLGTILRNSQSGVQHQFQISLGSYTVLKHLSFTPNVNYSSTWYNKRLEYSYVEAARAIRVDTIRKFSPISNFSAGASLGTTIYGILPIKGKKIEAIRHKITPSLTYSFSPDVYKNGNYYNTDVLLDYYRALGSQQITNPTSASYAISNYNGFAFGQPGGARVSQISFSLQNSLEMKVRDTQDTTGTTPFKKVSLLDGLDFGTGYNFAADSLNLAPLSAVFRTQVARKLNININGTFEFYQRDSSGTLINRYLFEQRRIARLSSASIQLSYQFNPAAKPKKKSNVAREVAPTNDPVLGAPQQADPYEDYVDFEIPWELSTSFGASYTDPGPRASRLTVLNRYLRPLPVTVAALNVSGSVKLTENFRLGYSTGYDFKNKNVTFTSLDFYRDLHCWQISGNWRPFGYTRGYNVTIAAKSSLLQDLKLNRNRSFLNR</sequence>
<evidence type="ECO:0000313" key="4">
    <source>
        <dbReference type="Proteomes" id="UP000194873"/>
    </source>
</evidence>
<organism evidence="3 4">
    <name type="scientific">Hymenobacter crusticola</name>
    <dbReference type="NCBI Taxonomy" id="1770526"/>
    <lineage>
        <taxon>Bacteria</taxon>
        <taxon>Pseudomonadati</taxon>
        <taxon>Bacteroidota</taxon>
        <taxon>Cytophagia</taxon>
        <taxon>Cytophagales</taxon>
        <taxon>Hymenobacteraceae</taxon>
        <taxon>Hymenobacter</taxon>
    </lineage>
</organism>
<name>A0A243WIT4_9BACT</name>
<reference evidence="3 4" key="1">
    <citation type="submission" date="2017-01" db="EMBL/GenBank/DDBJ databases">
        <title>A new Hymenobacter.</title>
        <authorList>
            <person name="Liang Y."/>
            <person name="Feng F."/>
        </authorList>
    </citation>
    <scope>NUCLEOTIDE SEQUENCE [LARGE SCALE GENOMIC DNA]</scope>
    <source>
        <strain evidence="3">MIMBbqt21</strain>
    </source>
</reference>
<protein>
    <recommendedName>
        <fullName evidence="2">LPS-assembly protein LptD central domain-containing protein</fullName>
    </recommendedName>
</protein>
<feature type="domain" description="LPS-assembly protein LptD central" evidence="2">
    <location>
        <begin position="246"/>
        <end position="767"/>
    </location>
</feature>
<gene>
    <name evidence="3" type="ORF">BXP70_05525</name>
</gene>
<dbReference type="InterPro" id="IPR045659">
    <property type="entry name" value="LptD_2"/>
</dbReference>
<dbReference type="Proteomes" id="UP000194873">
    <property type="component" value="Unassembled WGS sequence"/>
</dbReference>